<evidence type="ECO:0000256" key="6">
    <source>
        <dbReference type="PROSITE-ProRule" id="PRU00169"/>
    </source>
</evidence>
<dbReference type="InterPro" id="IPR036890">
    <property type="entry name" value="HATPase_C_sf"/>
</dbReference>
<feature type="domain" description="Response regulatory" evidence="8">
    <location>
        <begin position="717"/>
        <end position="837"/>
    </location>
</feature>
<dbReference type="CDD" id="cd00130">
    <property type="entry name" value="PAS"/>
    <property type="match status" value="1"/>
</dbReference>
<dbReference type="PRINTS" id="PR00344">
    <property type="entry name" value="BCTRLSENSOR"/>
</dbReference>
<evidence type="ECO:0000256" key="5">
    <source>
        <dbReference type="ARBA" id="ARBA00023012"/>
    </source>
</evidence>
<comment type="catalytic activity">
    <reaction evidence="1">
        <text>ATP + protein L-histidine = ADP + protein N-phospho-L-histidine.</text>
        <dbReference type="EC" id="2.7.13.3"/>
    </reaction>
</comment>
<feature type="domain" description="PAS" evidence="9">
    <location>
        <begin position="144"/>
        <end position="215"/>
    </location>
</feature>
<feature type="modified residue" description="4-aspartylphosphate" evidence="6">
    <location>
        <position position="766"/>
    </location>
</feature>
<dbReference type="Gene3D" id="3.30.450.20">
    <property type="entry name" value="PAS domain"/>
    <property type="match status" value="2"/>
</dbReference>
<keyword evidence="3 6" id="KW-0597">Phosphoprotein</keyword>
<evidence type="ECO:0000313" key="10">
    <source>
        <dbReference type="EMBL" id="NMF56667.1"/>
    </source>
</evidence>
<dbReference type="SMART" id="SM00387">
    <property type="entry name" value="HATPase_c"/>
    <property type="match status" value="1"/>
</dbReference>
<dbReference type="PROSITE" id="PS50109">
    <property type="entry name" value="HIS_KIN"/>
    <property type="match status" value="1"/>
</dbReference>
<evidence type="ECO:0000259" key="7">
    <source>
        <dbReference type="PROSITE" id="PS50109"/>
    </source>
</evidence>
<keyword evidence="4" id="KW-0418">Kinase</keyword>
<accession>A0ABX1LS03</accession>
<dbReference type="Gene3D" id="1.10.287.130">
    <property type="match status" value="1"/>
</dbReference>
<feature type="modified residue" description="4-aspartylphosphate" evidence="6">
    <location>
        <position position="613"/>
    </location>
</feature>
<dbReference type="CDD" id="cd16922">
    <property type="entry name" value="HATPase_EvgS-ArcB-TorS-like"/>
    <property type="match status" value="1"/>
</dbReference>
<dbReference type="EC" id="2.7.13.3" evidence="2"/>
<organism evidence="10 11">
    <name type="scientific">Pseudanabaena yagii GIHE-NHR1</name>
    <dbReference type="NCBI Taxonomy" id="2722753"/>
    <lineage>
        <taxon>Bacteria</taxon>
        <taxon>Bacillati</taxon>
        <taxon>Cyanobacteriota</taxon>
        <taxon>Cyanophyceae</taxon>
        <taxon>Pseudanabaenales</taxon>
        <taxon>Pseudanabaenaceae</taxon>
        <taxon>Pseudanabaena</taxon>
        <taxon>Pseudanabaena yagii</taxon>
    </lineage>
</organism>
<reference evidence="10 11" key="1">
    <citation type="submission" date="2020-03" db="EMBL/GenBank/DDBJ databases">
        <title>Draft Genome Sequence of 2-Methylisoborneol Producing Pseudanabaena yagii Strain GIHE-NHR1 Isolated from North Han River in South Korea.</title>
        <authorList>
            <person name="Jeong J."/>
        </authorList>
    </citation>
    <scope>NUCLEOTIDE SEQUENCE [LARGE SCALE GENOMIC DNA]</scope>
    <source>
        <strain evidence="10 11">GIHE-NHR1</strain>
    </source>
</reference>
<evidence type="ECO:0000259" key="9">
    <source>
        <dbReference type="PROSITE" id="PS50112"/>
    </source>
</evidence>
<dbReference type="SMART" id="SM00388">
    <property type="entry name" value="HisKA"/>
    <property type="match status" value="1"/>
</dbReference>
<dbReference type="Gene3D" id="3.40.50.2300">
    <property type="match status" value="2"/>
</dbReference>
<dbReference type="Proteomes" id="UP000738376">
    <property type="component" value="Unassembled WGS sequence"/>
</dbReference>
<dbReference type="NCBIfam" id="TIGR00229">
    <property type="entry name" value="sensory_box"/>
    <property type="match status" value="1"/>
</dbReference>
<dbReference type="Pfam" id="PF13426">
    <property type="entry name" value="PAS_9"/>
    <property type="match status" value="1"/>
</dbReference>
<dbReference type="EMBL" id="JAAVJL010000001">
    <property type="protein sequence ID" value="NMF56667.1"/>
    <property type="molecule type" value="Genomic_DNA"/>
</dbReference>
<dbReference type="SMART" id="SM00448">
    <property type="entry name" value="REC"/>
    <property type="match status" value="2"/>
</dbReference>
<dbReference type="PANTHER" id="PTHR45339">
    <property type="entry name" value="HYBRID SIGNAL TRANSDUCTION HISTIDINE KINASE J"/>
    <property type="match status" value="1"/>
</dbReference>
<dbReference type="InterPro" id="IPR003594">
    <property type="entry name" value="HATPase_dom"/>
</dbReference>
<evidence type="ECO:0000256" key="4">
    <source>
        <dbReference type="ARBA" id="ARBA00022777"/>
    </source>
</evidence>
<dbReference type="SUPFAM" id="SSF55785">
    <property type="entry name" value="PYP-like sensor domain (PAS domain)"/>
    <property type="match status" value="1"/>
</dbReference>
<gene>
    <name evidence="10" type="ORF">HC246_01130</name>
</gene>
<name>A0ABX1LS03_9CYAN</name>
<dbReference type="PANTHER" id="PTHR45339:SF5">
    <property type="entry name" value="HISTIDINE KINASE"/>
    <property type="match status" value="1"/>
</dbReference>
<proteinExistence type="predicted"/>
<dbReference type="CDD" id="cd00082">
    <property type="entry name" value="HisKA"/>
    <property type="match status" value="1"/>
</dbReference>
<dbReference type="InterPro" id="IPR004358">
    <property type="entry name" value="Sig_transdc_His_kin-like_C"/>
</dbReference>
<dbReference type="Pfam" id="PF02518">
    <property type="entry name" value="HATPase_c"/>
    <property type="match status" value="1"/>
</dbReference>
<dbReference type="Pfam" id="PF00512">
    <property type="entry name" value="HisKA"/>
    <property type="match status" value="1"/>
</dbReference>
<dbReference type="InterPro" id="IPR003661">
    <property type="entry name" value="HisK_dim/P_dom"/>
</dbReference>
<comment type="caution">
    <text evidence="10">The sequence shown here is derived from an EMBL/GenBank/DDBJ whole genome shotgun (WGS) entry which is preliminary data.</text>
</comment>
<dbReference type="SMART" id="SM00091">
    <property type="entry name" value="PAS"/>
    <property type="match status" value="2"/>
</dbReference>
<dbReference type="InterPro" id="IPR005467">
    <property type="entry name" value="His_kinase_dom"/>
</dbReference>
<feature type="domain" description="Histidine kinase" evidence="7">
    <location>
        <begin position="301"/>
        <end position="543"/>
    </location>
</feature>
<dbReference type="CDD" id="cd17546">
    <property type="entry name" value="REC_hyHK_CKI1_RcsC-like"/>
    <property type="match status" value="1"/>
</dbReference>
<evidence type="ECO:0000256" key="3">
    <source>
        <dbReference type="ARBA" id="ARBA00022553"/>
    </source>
</evidence>
<dbReference type="SUPFAM" id="SSF52172">
    <property type="entry name" value="CheY-like"/>
    <property type="match status" value="2"/>
</dbReference>
<dbReference type="Pfam" id="PF00072">
    <property type="entry name" value="Response_reg"/>
    <property type="match status" value="2"/>
</dbReference>
<dbReference type="Gene3D" id="3.30.565.10">
    <property type="entry name" value="Histidine kinase-like ATPase, C-terminal domain"/>
    <property type="match status" value="1"/>
</dbReference>
<keyword evidence="4" id="KW-0808">Transferase</keyword>
<dbReference type="InterPro" id="IPR011006">
    <property type="entry name" value="CheY-like_superfamily"/>
</dbReference>
<keyword evidence="5" id="KW-0902">Two-component regulatory system</keyword>
<dbReference type="SUPFAM" id="SSF47384">
    <property type="entry name" value="Homodimeric domain of signal transducing histidine kinase"/>
    <property type="match status" value="1"/>
</dbReference>
<feature type="domain" description="Response regulatory" evidence="8">
    <location>
        <begin position="563"/>
        <end position="680"/>
    </location>
</feature>
<keyword evidence="11" id="KW-1185">Reference proteome</keyword>
<evidence type="ECO:0000256" key="1">
    <source>
        <dbReference type="ARBA" id="ARBA00000085"/>
    </source>
</evidence>
<dbReference type="SUPFAM" id="SSF55874">
    <property type="entry name" value="ATPase domain of HSP90 chaperone/DNA topoisomerase II/histidine kinase"/>
    <property type="match status" value="1"/>
</dbReference>
<dbReference type="InterPro" id="IPR036097">
    <property type="entry name" value="HisK_dim/P_sf"/>
</dbReference>
<dbReference type="PROSITE" id="PS50112">
    <property type="entry name" value="PAS"/>
    <property type="match status" value="1"/>
</dbReference>
<sequence length="842" mass="96002">MKQSKILKKLLTASERSFVMIDREFVITDTSYGAERFSEFPYESLLSKDIRHVFPETIGLEEIFRNIWLNQVTSFEIKGICRSSHNANKHLYFDFYIIGTNELEETDKSIIICIEDVTDIMDSSQVLLQRINESELLTNALSKSKEYIDKIISSMADALIVTDDQGMIKTVNPATINLFGYSQSELVGSPMSMLFHNAHQFEALQSQYDNSERSDEQITVSDRNFYNIEVLCLSKNREEVLISFSCSTILNHQLEYDIEPSHHFVYVGRDITEIKRKEQELLAARQFAEQSAQAKSIFLANMSHEIRTPINGVLGMTDLLLSTELDDRQQDFVDNIRLSGNLLLNLINRILDLSKLEEGKLELESLSFHLEQCLEETLEVFALQAHNKGLELNVIFEDNLPNFLLGDTVRLRQMLMNLIGNAIKFTDHGEVFVKVERDRLFEETLADTDNKLASIADNYLEQTPIYLKFSITDTGIGINEQDYDKLFKPFSQVDATTTRRFGGTGLGLAICRQLADLMQGEIGISTPEQGSGTCFWFRVPFYVQPPSSSASVMDGSESLKHKSVLVIDEKQHTRDAICYYLKHFGAEVYEAINIAKVNAYLDADQTIDIVLLDWKLTDFDATKLIQQIHTQSKSRNLPFIAILTANQQSEIQKVLTQGFHGYITKPFKRQRLLKTISVALGIDILSTINDCPLPNSAQYNGKPCKDTSHIENLSNLKILLAEDNIVNQKIMMTYLSQLNCQADLADNGEKVLQLVISKHYDIILMDCQMPLLDGYDTTQAIRQMEMANELPHHIVILAMTANAFKEDRDRCLAVGMDDYLSKPIRRKQLQEMLEHWMLKIRA</sequence>
<dbReference type="InterPro" id="IPR000014">
    <property type="entry name" value="PAS"/>
</dbReference>
<dbReference type="InterPro" id="IPR001789">
    <property type="entry name" value="Sig_transdc_resp-reg_receiver"/>
</dbReference>
<evidence type="ECO:0000256" key="2">
    <source>
        <dbReference type="ARBA" id="ARBA00012438"/>
    </source>
</evidence>
<protein>
    <recommendedName>
        <fullName evidence="2">histidine kinase</fullName>
        <ecNumber evidence="2">2.7.13.3</ecNumber>
    </recommendedName>
</protein>
<dbReference type="RefSeq" id="WP_169361787.1">
    <property type="nucleotide sequence ID" value="NZ_JAAVJL010000001.1"/>
</dbReference>
<evidence type="ECO:0000313" key="11">
    <source>
        <dbReference type="Proteomes" id="UP000738376"/>
    </source>
</evidence>
<dbReference type="PROSITE" id="PS50110">
    <property type="entry name" value="RESPONSE_REGULATORY"/>
    <property type="match status" value="2"/>
</dbReference>
<evidence type="ECO:0000259" key="8">
    <source>
        <dbReference type="PROSITE" id="PS50110"/>
    </source>
</evidence>
<dbReference type="InterPro" id="IPR035965">
    <property type="entry name" value="PAS-like_dom_sf"/>
</dbReference>